<accession>A0A0C3CSQ6</accession>
<keyword evidence="3" id="KW-0378">Hydrolase</keyword>
<reference evidence="3 4" key="1">
    <citation type="submission" date="2014-04" db="EMBL/GenBank/DDBJ databases">
        <authorList>
            <consortium name="DOE Joint Genome Institute"/>
            <person name="Kuo A."/>
            <person name="Martino E."/>
            <person name="Perotto S."/>
            <person name="Kohler A."/>
            <person name="Nagy L.G."/>
            <person name="Floudas D."/>
            <person name="Copeland A."/>
            <person name="Barry K.W."/>
            <person name="Cichocki N."/>
            <person name="Veneault-Fourrey C."/>
            <person name="LaButti K."/>
            <person name="Lindquist E.A."/>
            <person name="Lipzen A."/>
            <person name="Lundell T."/>
            <person name="Morin E."/>
            <person name="Murat C."/>
            <person name="Sun H."/>
            <person name="Tunlid A."/>
            <person name="Henrissat B."/>
            <person name="Grigoriev I.V."/>
            <person name="Hibbett D.S."/>
            <person name="Martin F."/>
            <person name="Nordberg H.P."/>
            <person name="Cantor M.N."/>
            <person name="Hua S.X."/>
        </authorList>
    </citation>
    <scope>NUCLEOTIDE SEQUENCE [LARGE SCALE GENOMIC DNA]</scope>
    <source>
        <strain evidence="3 4">Zn</strain>
    </source>
</reference>
<feature type="domain" description="Beta-glucuronidase C-terminal" evidence="2">
    <location>
        <begin position="379"/>
        <end position="482"/>
    </location>
</feature>
<reference evidence="4" key="2">
    <citation type="submission" date="2015-01" db="EMBL/GenBank/DDBJ databases">
        <title>Evolutionary Origins and Diversification of the Mycorrhizal Mutualists.</title>
        <authorList>
            <consortium name="DOE Joint Genome Institute"/>
            <consortium name="Mycorrhizal Genomics Consortium"/>
            <person name="Kohler A."/>
            <person name="Kuo A."/>
            <person name="Nagy L.G."/>
            <person name="Floudas D."/>
            <person name="Copeland A."/>
            <person name="Barry K.W."/>
            <person name="Cichocki N."/>
            <person name="Veneault-Fourrey C."/>
            <person name="LaButti K."/>
            <person name="Lindquist E.A."/>
            <person name="Lipzen A."/>
            <person name="Lundell T."/>
            <person name="Morin E."/>
            <person name="Murat C."/>
            <person name="Riley R."/>
            <person name="Ohm R."/>
            <person name="Sun H."/>
            <person name="Tunlid A."/>
            <person name="Henrissat B."/>
            <person name="Grigoriev I.V."/>
            <person name="Hibbett D.S."/>
            <person name="Martin F."/>
        </authorList>
    </citation>
    <scope>NUCLEOTIDE SEQUENCE [LARGE SCALE GENOMIC DNA]</scope>
    <source>
        <strain evidence="4">Zn</strain>
    </source>
</reference>
<evidence type="ECO:0000313" key="4">
    <source>
        <dbReference type="Proteomes" id="UP000054321"/>
    </source>
</evidence>
<organism evidence="3 4">
    <name type="scientific">Oidiodendron maius (strain Zn)</name>
    <dbReference type="NCBI Taxonomy" id="913774"/>
    <lineage>
        <taxon>Eukaryota</taxon>
        <taxon>Fungi</taxon>
        <taxon>Dikarya</taxon>
        <taxon>Ascomycota</taxon>
        <taxon>Pezizomycotina</taxon>
        <taxon>Leotiomycetes</taxon>
        <taxon>Leotiomycetes incertae sedis</taxon>
        <taxon>Myxotrichaceae</taxon>
        <taxon>Oidiodendron</taxon>
    </lineage>
</organism>
<protein>
    <submittedName>
        <fullName evidence="3">Glycoside hydrolase family 79 protein</fullName>
    </submittedName>
</protein>
<dbReference type="OrthoDB" id="2831684at2759"/>
<dbReference type="PANTHER" id="PTHR36183">
    <property type="entry name" value="BETA-GLUCURONIDASE"/>
    <property type="match status" value="1"/>
</dbReference>
<dbReference type="InterPro" id="IPR031728">
    <property type="entry name" value="GlcAase_C"/>
</dbReference>
<keyword evidence="4" id="KW-1185">Reference proteome</keyword>
<dbReference type="PANTHER" id="PTHR36183:SF3">
    <property type="entry name" value="BETA-GLUCURONIDASE C-TERMINAL DOMAIN-CONTAINING PROTEIN"/>
    <property type="match status" value="1"/>
</dbReference>
<dbReference type="Gene3D" id="3.20.20.80">
    <property type="entry name" value="Glycosidases"/>
    <property type="match status" value="1"/>
</dbReference>
<proteinExistence type="predicted"/>
<dbReference type="InParanoid" id="A0A0C3CSQ6"/>
<evidence type="ECO:0000256" key="1">
    <source>
        <dbReference type="SAM" id="SignalP"/>
    </source>
</evidence>
<dbReference type="SUPFAM" id="SSF51445">
    <property type="entry name" value="(Trans)glycosidases"/>
    <property type="match status" value="1"/>
</dbReference>
<dbReference type="GO" id="GO:0016787">
    <property type="term" value="F:hydrolase activity"/>
    <property type="evidence" value="ECO:0007669"/>
    <property type="project" value="UniProtKB-KW"/>
</dbReference>
<feature type="chain" id="PRO_5002162985" evidence="1">
    <location>
        <begin position="17"/>
        <end position="487"/>
    </location>
</feature>
<feature type="signal peptide" evidence="1">
    <location>
        <begin position="1"/>
        <end position="16"/>
    </location>
</feature>
<sequence length="487" mass="52871">MSTVVIHLSILALASASTMVFTVPSEPTPGSETLDAAPVALSYEFFQFPSYFTNVSHTWGCSAQLQRLTGVWPRIRIGGTSEDRATYVPSLSEYVLYPGDENTFSGPSNFTFGPSFIELASKYPGTVVMGLNRGGDNISNTIDAAIAVVNGMGNLYAIELGNEPDIYPYTGFAIAPNPATWTPVVEAASEASWQIAVGSSFTFRQKRIIQAGNFYGSPVNFSAAELIQNENSTAFPYIKDFSHHNYPQSTYFIVDLPSLMSHRDIVNNVRTFEEDVAIARRMGWEYVFGETNSVSGGGSNLTSPCFGSAIWLLDYALRSASVGIKRNYFHQCTIGICYYSWWDRGNVNAPFYGAYVATAAMSGGAYISALDDGTSNYGGYVVYDASRRPVKIVLINSDYYTGNVSRPSSDFVLTGLEGKEVIARRFTAESALARVDEGRLPAFGGQYFVNENCAIAGHKIIEATKVVDGTASFNLAASEALLIELCV</sequence>
<keyword evidence="1" id="KW-0732">Signal</keyword>
<evidence type="ECO:0000313" key="3">
    <source>
        <dbReference type="EMBL" id="KIM92707.1"/>
    </source>
</evidence>
<dbReference type="EMBL" id="KN832909">
    <property type="protein sequence ID" value="KIM92707.1"/>
    <property type="molecule type" value="Genomic_DNA"/>
</dbReference>
<name>A0A0C3CSQ6_OIDMZ</name>
<dbReference type="Pfam" id="PF16862">
    <property type="entry name" value="Glyco_hydro_79C"/>
    <property type="match status" value="1"/>
</dbReference>
<dbReference type="InterPro" id="IPR017853">
    <property type="entry name" value="GH"/>
</dbReference>
<dbReference type="InterPro" id="IPR052974">
    <property type="entry name" value="GH79_Enzymes"/>
</dbReference>
<dbReference type="AlphaFoldDB" id="A0A0C3CSQ6"/>
<dbReference type="HOGENOM" id="CLU_022148_4_0_1"/>
<evidence type="ECO:0000259" key="2">
    <source>
        <dbReference type="Pfam" id="PF16862"/>
    </source>
</evidence>
<gene>
    <name evidence="3" type="ORF">OIDMADRAFT_46595</name>
</gene>
<dbReference type="Proteomes" id="UP000054321">
    <property type="component" value="Unassembled WGS sequence"/>
</dbReference>